<name>A0A7J7N138_9MAGN</name>
<evidence type="ECO:0000256" key="1">
    <source>
        <dbReference type="SAM" id="Phobius"/>
    </source>
</evidence>
<organism evidence="2 3">
    <name type="scientific">Kingdonia uniflora</name>
    <dbReference type="NCBI Taxonomy" id="39325"/>
    <lineage>
        <taxon>Eukaryota</taxon>
        <taxon>Viridiplantae</taxon>
        <taxon>Streptophyta</taxon>
        <taxon>Embryophyta</taxon>
        <taxon>Tracheophyta</taxon>
        <taxon>Spermatophyta</taxon>
        <taxon>Magnoliopsida</taxon>
        <taxon>Ranunculales</taxon>
        <taxon>Circaeasteraceae</taxon>
        <taxon>Kingdonia</taxon>
    </lineage>
</organism>
<keyword evidence="1" id="KW-0472">Membrane</keyword>
<feature type="transmembrane region" description="Helical" evidence="1">
    <location>
        <begin position="29"/>
        <end position="49"/>
    </location>
</feature>
<accession>A0A7J7N138</accession>
<keyword evidence="3" id="KW-1185">Reference proteome</keyword>
<evidence type="ECO:0000313" key="2">
    <source>
        <dbReference type="EMBL" id="KAF6160911.1"/>
    </source>
</evidence>
<evidence type="ECO:0000313" key="3">
    <source>
        <dbReference type="Proteomes" id="UP000541444"/>
    </source>
</evidence>
<dbReference type="AlphaFoldDB" id="A0A7J7N138"/>
<dbReference type="Proteomes" id="UP000541444">
    <property type="component" value="Unassembled WGS sequence"/>
</dbReference>
<reference evidence="2 3" key="1">
    <citation type="journal article" date="2020" name="IScience">
        <title>Genome Sequencing of the Endangered Kingdonia uniflora (Circaeasteraceae, Ranunculales) Reveals Potential Mechanisms of Evolutionary Specialization.</title>
        <authorList>
            <person name="Sun Y."/>
            <person name="Deng T."/>
            <person name="Zhang A."/>
            <person name="Moore M.J."/>
            <person name="Landis J.B."/>
            <person name="Lin N."/>
            <person name="Zhang H."/>
            <person name="Zhang X."/>
            <person name="Huang J."/>
            <person name="Zhang X."/>
            <person name="Sun H."/>
            <person name="Wang H."/>
        </authorList>
    </citation>
    <scope>NUCLEOTIDE SEQUENCE [LARGE SCALE GENOMIC DNA]</scope>
    <source>
        <strain evidence="2">TB1705</strain>
        <tissue evidence="2">Leaf</tissue>
    </source>
</reference>
<gene>
    <name evidence="2" type="ORF">GIB67_025446</name>
</gene>
<feature type="non-terminal residue" evidence="2">
    <location>
        <position position="1"/>
    </location>
</feature>
<sequence>TIIYINSFFRCCLCVSVVDGDGDGDGDGYRLLVLVLVTYMGCACAVHLLNCRKASFGDIAALLLSFELVMSNEGRPTPAPAPALQVNRLLRDDAKKKTLDSLGYNTMFALMTSQYRQFKVDV</sequence>
<keyword evidence="1" id="KW-0812">Transmembrane</keyword>
<dbReference type="EMBL" id="JACGCM010001147">
    <property type="protein sequence ID" value="KAF6160911.1"/>
    <property type="molecule type" value="Genomic_DNA"/>
</dbReference>
<keyword evidence="1" id="KW-1133">Transmembrane helix</keyword>
<comment type="caution">
    <text evidence="2">The sequence shown here is derived from an EMBL/GenBank/DDBJ whole genome shotgun (WGS) entry which is preliminary data.</text>
</comment>
<proteinExistence type="predicted"/>
<protein>
    <submittedName>
        <fullName evidence="2">Uncharacterized protein</fullName>
    </submittedName>
</protein>